<feature type="transmembrane region" description="Helical" evidence="2">
    <location>
        <begin position="76"/>
        <end position="95"/>
    </location>
</feature>
<dbReference type="Proteomes" id="UP000015453">
    <property type="component" value="Unassembled WGS sequence"/>
</dbReference>
<evidence type="ECO:0000313" key="4">
    <source>
        <dbReference type="Proteomes" id="UP000015453"/>
    </source>
</evidence>
<dbReference type="EMBL" id="AUSU01005872">
    <property type="protein sequence ID" value="EPS62814.1"/>
    <property type="molecule type" value="Genomic_DNA"/>
</dbReference>
<proteinExistence type="predicted"/>
<protein>
    <submittedName>
        <fullName evidence="3">Uncharacterized protein</fullName>
    </submittedName>
</protein>
<keyword evidence="2" id="KW-0812">Transmembrane</keyword>
<keyword evidence="2" id="KW-1133">Transmembrane helix</keyword>
<dbReference type="PANTHER" id="PTHR35280:SF1">
    <property type="entry name" value="F17L21.9"/>
    <property type="match status" value="1"/>
</dbReference>
<evidence type="ECO:0000313" key="3">
    <source>
        <dbReference type="EMBL" id="EPS62814.1"/>
    </source>
</evidence>
<dbReference type="OrthoDB" id="782808at2759"/>
<feature type="region of interest" description="Disordered" evidence="1">
    <location>
        <begin position="39"/>
        <end position="60"/>
    </location>
</feature>
<evidence type="ECO:0000256" key="2">
    <source>
        <dbReference type="SAM" id="Phobius"/>
    </source>
</evidence>
<organism evidence="3 4">
    <name type="scientific">Genlisea aurea</name>
    <dbReference type="NCBI Taxonomy" id="192259"/>
    <lineage>
        <taxon>Eukaryota</taxon>
        <taxon>Viridiplantae</taxon>
        <taxon>Streptophyta</taxon>
        <taxon>Embryophyta</taxon>
        <taxon>Tracheophyta</taxon>
        <taxon>Spermatophyta</taxon>
        <taxon>Magnoliopsida</taxon>
        <taxon>eudicotyledons</taxon>
        <taxon>Gunneridae</taxon>
        <taxon>Pentapetalae</taxon>
        <taxon>asterids</taxon>
        <taxon>lamiids</taxon>
        <taxon>Lamiales</taxon>
        <taxon>Lentibulariaceae</taxon>
        <taxon>Genlisea</taxon>
    </lineage>
</organism>
<name>S8C7P3_9LAMI</name>
<keyword evidence="2" id="KW-0472">Membrane</keyword>
<dbReference type="AlphaFoldDB" id="S8C7P3"/>
<accession>S8C7P3</accession>
<comment type="caution">
    <text evidence="3">The sequence shown here is derived from an EMBL/GenBank/DDBJ whole genome shotgun (WGS) entry which is preliminary data.</text>
</comment>
<dbReference type="PANTHER" id="PTHR35280">
    <property type="entry name" value="F17L21.9"/>
    <property type="match status" value="1"/>
</dbReference>
<gene>
    <name evidence="3" type="ORF">M569_11977</name>
</gene>
<evidence type="ECO:0000256" key="1">
    <source>
        <dbReference type="SAM" id="MobiDB-lite"/>
    </source>
</evidence>
<keyword evidence="4" id="KW-1185">Reference proteome</keyword>
<reference evidence="3 4" key="1">
    <citation type="journal article" date="2013" name="BMC Genomics">
        <title>The miniature genome of a carnivorous plant Genlisea aurea contains a low number of genes and short non-coding sequences.</title>
        <authorList>
            <person name="Leushkin E.V."/>
            <person name="Sutormin R.A."/>
            <person name="Nabieva E.R."/>
            <person name="Penin A.A."/>
            <person name="Kondrashov A.S."/>
            <person name="Logacheva M.D."/>
        </authorList>
    </citation>
    <scope>NUCLEOTIDE SEQUENCE [LARGE SCALE GENOMIC DNA]</scope>
</reference>
<sequence>MKLKSCDGGWKFFMAEVIESAGDDDDTVSRRRRVLSEVPPETVESIEASASAPADSNGEDMEEIKKELRRIRKQNLITHFLLASMIAVTLTWQASEVSIALKIKQTLTHPFRSIAGTLKSFFLAKTRPAVERIKNKQPPSSFPDLIKIPPTLELPSLDLNDED</sequence>